<feature type="domain" description="HTH araC/xylS-type" evidence="4">
    <location>
        <begin position="229"/>
        <end position="327"/>
    </location>
</feature>
<dbReference type="PANTHER" id="PTHR47893">
    <property type="entry name" value="REGULATORY PROTEIN PCHR"/>
    <property type="match status" value="1"/>
</dbReference>
<dbReference type="InterPro" id="IPR053142">
    <property type="entry name" value="PchR_regulatory_protein"/>
</dbReference>
<sequence>MIKKRRDLNQIEVIDLGDSGNTISDRISIKTSTSSFDGATTEQFHVLPRYGMGCINSFVTSNMNISISNYNLHHDLVYDQSSKNDYLQIAFLLKGEKIIDVEDGNEILFENRESFMANIKEFNGRIRILGKSNFKEVKIKLPISFLIDHVFINSYELKKLTDTNLILPITDELYSILENLESKVVSGSINRIYIKAKVLELIAIQLENYKTKATNDLKMGNDKTLKKLYQIQLVIKSNLHKNFSLLELASEVGINSGTLNKEFIRIFGYSVKEFGTSEKMTQAKFMLDNSERMIYQIAEEVGYKNSTHFTAAFKRKFGITPKRYRNKN</sequence>
<dbReference type="GO" id="GO:0003700">
    <property type="term" value="F:DNA-binding transcription factor activity"/>
    <property type="evidence" value="ECO:0007669"/>
    <property type="project" value="InterPro"/>
</dbReference>
<keyword evidence="1" id="KW-0805">Transcription regulation</keyword>
<keyword evidence="3" id="KW-0804">Transcription</keyword>
<dbReference type="Pfam" id="PF12833">
    <property type="entry name" value="HTH_18"/>
    <property type="match status" value="1"/>
</dbReference>
<dbReference type="Gene3D" id="1.10.10.60">
    <property type="entry name" value="Homeodomain-like"/>
    <property type="match status" value="1"/>
</dbReference>
<keyword evidence="6" id="KW-1185">Reference proteome</keyword>
<dbReference type="SUPFAM" id="SSF46689">
    <property type="entry name" value="Homeodomain-like"/>
    <property type="match status" value="1"/>
</dbReference>
<dbReference type="PANTHER" id="PTHR47893:SF1">
    <property type="entry name" value="REGULATORY PROTEIN PCHR"/>
    <property type="match status" value="1"/>
</dbReference>
<evidence type="ECO:0000313" key="5">
    <source>
        <dbReference type="EMBL" id="NJB72693.1"/>
    </source>
</evidence>
<dbReference type="PROSITE" id="PS01124">
    <property type="entry name" value="HTH_ARAC_FAMILY_2"/>
    <property type="match status" value="1"/>
</dbReference>
<dbReference type="InterPro" id="IPR018062">
    <property type="entry name" value="HTH_AraC-typ_CS"/>
</dbReference>
<dbReference type="InterPro" id="IPR009057">
    <property type="entry name" value="Homeodomain-like_sf"/>
</dbReference>
<accession>A0A846R2Q5</accession>
<organism evidence="5 6">
    <name type="scientific">Saonia flava</name>
    <dbReference type="NCBI Taxonomy" id="523696"/>
    <lineage>
        <taxon>Bacteria</taxon>
        <taxon>Pseudomonadati</taxon>
        <taxon>Bacteroidota</taxon>
        <taxon>Flavobacteriia</taxon>
        <taxon>Flavobacteriales</taxon>
        <taxon>Flavobacteriaceae</taxon>
        <taxon>Saonia</taxon>
    </lineage>
</organism>
<evidence type="ECO:0000313" key="6">
    <source>
        <dbReference type="Proteomes" id="UP000590442"/>
    </source>
</evidence>
<dbReference type="EMBL" id="JAATJJ010000002">
    <property type="protein sequence ID" value="NJB72693.1"/>
    <property type="molecule type" value="Genomic_DNA"/>
</dbReference>
<dbReference type="InterPro" id="IPR018060">
    <property type="entry name" value="HTH_AraC"/>
</dbReference>
<evidence type="ECO:0000259" key="4">
    <source>
        <dbReference type="PROSITE" id="PS01124"/>
    </source>
</evidence>
<dbReference type="RefSeq" id="WP_167965976.1">
    <property type="nucleotide sequence ID" value="NZ_JAATJJ010000002.1"/>
</dbReference>
<dbReference type="PRINTS" id="PR00032">
    <property type="entry name" value="HTHARAC"/>
</dbReference>
<evidence type="ECO:0000256" key="3">
    <source>
        <dbReference type="ARBA" id="ARBA00023163"/>
    </source>
</evidence>
<keyword evidence="2 5" id="KW-0238">DNA-binding</keyword>
<dbReference type="SMART" id="SM00342">
    <property type="entry name" value="HTH_ARAC"/>
    <property type="match status" value="1"/>
</dbReference>
<gene>
    <name evidence="5" type="ORF">GGR42_003184</name>
</gene>
<dbReference type="PROSITE" id="PS00041">
    <property type="entry name" value="HTH_ARAC_FAMILY_1"/>
    <property type="match status" value="1"/>
</dbReference>
<dbReference type="InterPro" id="IPR020449">
    <property type="entry name" value="Tscrpt_reg_AraC-type_HTH"/>
</dbReference>
<dbReference type="GO" id="GO:0043565">
    <property type="term" value="F:sequence-specific DNA binding"/>
    <property type="evidence" value="ECO:0007669"/>
    <property type="project" value="InterPro"/>
</dbReference>
<evidence type="ECO:0000256" key="2">
    <source>
        <dbReference type="ARBA" id="ARBA00023125"/>
    </source>
</evidence>
<reference evidence="5 6" key="1">
    <citation type="submission" date="2020-03" db="EMBL/GenBank/DDBJ databases">
        <title>Genomic Encyclopedia of Type Strains, Phase IV (KMG-IV): sequencing the most valuable type-strain genomes for metagenomic binning, comparative biology and taxonomic classification.</title>
        <authorList>
            <person name="Goeker M."/>
        </authorList>
    </citation>
    <scope>NUCLEOTIDE SEQUENCE [LARGE SCALE GENOMIC DNA]</scope>
    <source>
        <strain evidence="5 6">DSM 29762</strain>
    </source>
</reference>
<dbReference type="AlphaFoldDB" id="A0A846R2Q5"/>
<comment type="caution">
    <text evidence="5">The sequence shown here is derived from an EMBL/GenBank/DDBJ whole genome shotgun (WGS) entry which is preliminary data.</text>
</comment>
<protein>
    <submittedName>
        <fullName evidence="5">AraC-like DNA-binding protein</fullName>
    </submittedName>
</protein>
<evidence type="ECO:0000256" key="1">
    <source>
        <dbReference type="ARBA" id="ARBA00023015"/>
    </source>
</evidence>
<proteinExistence type="predicted"/>
<name>A0A846R2Q5_9FLAO</name>
<dbReference type="Proteomes" id="UP000590442">
    <property type="component" value="Unassembled WGS sequence"/>
</dbReference>